<keyword evidence="2" id="KW-1185">Reference proteome</keyword>
<sequence>MRTLDASLRPQPAVLDSLRSSIGRYLSTASSTSWAPRVSAPPPPETTQTIEAGVSISQSAVHRAAEHHKERRTQLHRLVASDGWSWEGAG</sequence>
<accession>A0A7Y9US71</accession>
<proteinExistence type="predicted"/>
<evidence type="ECO:0000313" key="2">
    <source>
        <dbReference type="Proteomes" id="UP000544110"/>
    </source>
</evidence>
<dbReference type="AlphaFoldDB" id="A0A7Y9US71"/>
<dbReference type="EMBL" id="JACCAC010000001">
    <property type="protein sequence ID" value="NYG55319.1"/>
    <property type="molecule type" value="Genomic_DNA"/>
</dbReference>
<organism evidence="1 2">
    <name type="scientific">Nocardioides perillae</name>
    <dbReference type="NCBI Taxonomy" id="1119534"/>
    <lineage>
        <taxon>Bacteria</taxon>
        <taxon>Bacillati</taxon>
        <taxon>Actinomycetota</taxon>
        <taxon>Actinomycetes</taxon>
        <taxon>Propionibacteriales</taxon>
        <taxon>Nocardioidaceae</taxon>
        <taxon>Nocardioides</taxon>
    </lineage>
</organism>
<dbReference type="Proteomes" id="UP000544110">
    <property type="component" value="Unassembled WGS sequence"/>
</dbReference>
<gene>
    <name evidence="1" type="ORF">BJ989_001623</name>
</gene>
<evidence type="ECO:0000313" key="1">
    <source>
        <dbReference type="EMBL" id="NYG55319.1"/>
    </source>
</evidence>
<protein>
    <submittedName>
        <fullName evidence="1">Uncharacterized protein</fullName>
    </submittedName>
</protein>
<comment type="caution">
    <text evidence="1">The sequence shown here is derived from an EMBL/GenBank/DDBJ whole genome shotgun (WGS) entry which is preliminary data.</text>
</comment>
<name>A0A7Y9US71_9ACTN</name>
<reference evidence="1 2" key="1">
    <citation type="submission" date="2020-07" db="EMBL/GenBank/DDBJ databases">
        <title>Sequencing the genomes of 1000 actinobacteria strains.</title>
        <authorList>
            <person name="Klenk H.-P."/>
        </authorList>
    </citation>
    <scope>NUCLEOTIDE SEQUENCE [LARGE SCALE GENOMIC DNA]</scope>
    <source>
        <strain evidence="1 2">DSM 24552</strain>
    </source>
</reference>
<dbReference type="RefSeq" id="WP_179517785.1">
    <property type="nucleotide sequence ID" value="NZ_JACCAC010000001.1"/>
</dbReference>